<feature type="transmembrane region" description="Helical" evidence="1">
    <location>
        <begin position="63"/>
        <end position="82"/>
    </location>
</feature>
<accession>A0ABQ4FX65</accession>
<proteinExistence type="predicted"/>
<evidence type="ECO:0008006" key="4">
    <source>
        <dbReference type="Google" id="ProtNLM"/>
    </source>
</evidence>
<evidence type="ECO:0000313" key="2">
    <source>
        <dbReference type="EMBL" id="GIH39410.1"/>
    </source>
</evidence>
<keyword evidence="1" id="KW-0472">Membrane</keyword>
<keyword evidence="1" id="KW-0812">Transmembrane</keyword>
<protein>
    <recommendedName>
        <fullName evidence="4">Flagellar biosynthetic protein FliP</fullName>
    </recommendedName>
</protein>
<dbReference type="Proteomes" id="UP000603904">
    <property type="component" value="Unassembled WGS sequence"/>
</dbReference>
<keyword evidence="1" id="KW-1133">Transmembrane helix</keyword>
<sequence>MTHPTPPMPASPPGTQRHARRWGRFTLHYIEMIIAMFAGMIALGLLWSSAFGIDLSYARDPELAYLLMAFDMSAGMGAWMRFRGHPWASTLEMCGVMFAPVVPLFPLLWLDAIDGMTLMIAAHVAMFPLMLAVMLWRRDEYAHAHH</sequence>
<dbReference type="RefSeq" id="WP_239103536.1">
    <property type="nucleotide sequence ID" value="NZ_BAAAGP010000015.1"/>
</dbReference>
<feature type="transmembrane region" description="Helical" evidence="1">
    <location>
        <begin position="94"/>
        <end position="110"/>
    </location>
</feature>
<gene>
    <name evidence="2" type="ORF">Mco01_24100</name>
</gene>
<reference evidence="2 3" key="1">
    <citation type="submission" date="2021-01" db="EMBL/GenBank/DDBJ databases">
        <title>Whole genome shotgun sequence of Microbispora corallina NBRC 16416.</title>
        <authorList>
            <person name="Komaki H."/>
            <person name="Tamura T."/>
        </authorList>
    </citation>
    <scope>NUCLEOTIDE SEQUENCE [LARGE SCALE GENOMIC DNA]</scope>
    <source>
        <strain evidence="2 3">NBRC 16416</strain>
    </source>
</reference>
<keyword evidence="3" id="KW-1185">Reference proteome</keyword>
<comment type="caution">
    <text evidence="2">The sequence shown here is derived from an EMBL/GenBank/DDBJ whole genome shotgun (WGS) entry which is preliminary data.</text>
</comment>
<evidence type="ECO:0000256" key="1">
    <source>
        <dbReference type="SAM" id="Phobius"/>
    </source>
</evidence>
<feature type="transmembrane region" description="Helical" evidence="1">
    <location>
        <begin position="27"/>
        <end position="51"/>
    </location>
</feature>
<dbReference type="EMBL" id="BOOC01000007">
    <property type="protein sequence ID" value="GIH39410.1"/>
    <property type="molecule type" value="Genomic_DNA"/>
</dbReference>
<feature type="transmembrane region" description="Helical" evidence="1">
    <location>
        <begin position="116"/>
        <end position="136"/>
    </location>
</feature>
<name>A0ABQ4FX65_9ACTN</name>
<evidence type="ECO:0000313" key="3">
    <source>
        <dbReference type="Proteomes" id="UP000603904"/>
    </source>
</evidence>
<organism evidence="2 3">
    <name type="scientific">Microbispora corallina</name>
    <dbReference type="NCBI Taxonomy" id="83302"/>
    <lineage>
        <taxon>Bacteria</taxon>
        <taxon>Bacillati</taxon>
        <taxon>Actinomycetota</taxon>
        <taxon>Actinomycetes</taxon>
        <taxon>Streptosporangiales</taxon>
        <taxon>Streptosporangiaceae</taxon>
        <taxon>Microbispora</taxon>
    </lineage>
</organism>